<dbReference type="RefSeq" id="XP_008484980.1">
    <property type="nucleotide sequence ID" value="XM_008486758.2"/>
</dbReference>
<dbReference type="AlphaFoldDB" id="A0A1S3DNB9"/>
<dbReference type="GO" id="GO:0045747">
    <property type="term" value="P:positive regulation of Notch signaling pathway"/>
    <property type="evidence" value="ECO:0007669"/>
    <property type="project" value="TreeGrafter"/>
</dbReference>
<keyword evidence="1" id="KW-0547">Nucleotide-binding</keyword>
<dbReference type="GO" id="GO:0035612">
    <property type="term" value="F:AP-2 adaptor complex binding"/>
    <property type="evidence" value="ECO:0007669"/>
    <property type="project" value="TreeGrafter"/>
</dbReference>
<dbReference type="Gene3D" id="1.10.510.10">
    <property type="entry name" value="Transferase(Phosphotransferase) domain 1"/>
    <property type="match status" value="1"/>
</dbReference>
<dbReference type="PANTHER" id="PTHR22967">
    <property type="entry name" value="SERINE/THREONINE PROTEIN KINASE"/>
    <property type="match status" value="1"/>
</dbReference>
<keyword evidence="2" id="KW-0472">Membrane</keyword>
<dbReference type="GO" id="GO:0004674">
    <property type="term" value="F:protein serine/threonine kinase activity"/>
    <property type="evidence" value="ECO:0007669"/>
    <property type="project" value="TreeGrafter"/>
</dbReference>
<evidence type="ECO:0000313" key="5">
    <source>
        <dbReference type="RefSeq" id="XP_008484980.1"/>
    </source>
</evidence>
<keyword evidence="2" id="KW-0812">Transmembrane</keyword>
<dbReference type="InterPro" id="IPR029021">
    <property type="entry name" value="Prot-tyrosine_phosphatase-like"/>
</dbReference>
<dbReference type="SUPFAM" id="SSF56112">
    <property type="entry name" value="Protein kinase-like (PK-like)"/>
    <property type="match status" value="1"/>
</dbReference>
<dbReference type="Gene3D" id="3.90.190.10">
    <property type="entry name" value="Protein tyrosine phosphatase superfamily"/>
    <property type="match status" value="1"/>
</dbReference>
<feature type="transmembrane region" description="Helical" evidence="2">
    <location>
        <begin position="15"/>
        <end position="35"/>
    </location>
</feature>
<dbReference type="InterPro" id="IPR011009">
    <property type="entry name" value="Kinase-like_dom_sf"/>
</dbReference>
<gene>
    <name evidence="5" type="primary">LOC103521646</name>
</gene>
<proteinExistence type="predicted"/>
<sequence length="185" mass="20740">MYRAPEMVDTWNNYVIGPACDVWAIGCLVYTFCFMKHPFDDSAKLRILNANYTIPANDTKYTDFHPIIRGCLQVDPTKRFSIHDVLERLAAIAETRGYNVKEPLALQRAAKPMDTSENNGAQRTPESNPLFAIKVQVAYQDGKASSGVLVCAFLMFVGFVKLPEQAAQMFAVKRCPPGFQPSEIR</sequence>
<dbReference type="PANTHER" id="PTHR22967:SF105">
    <property type="entry name" value="CYCLIN-G-ASSOCIATED KINASE"/>
    <property type="match status" value="1"/>
</dbReference>
<evidence type="ECO:0000313" key="4">
    <source>
        <dbReference type="Proteomes" id="UP000079169"/>
    </source>
</evidence>
<name>A0A1S3DNB9_DIACI</name>
<dbReference type="Pfam" id="PF00069">
    <property type="entry name" value="Pkinase"/>
    <property type="match status" value="1"/>
</dbReference>
<evidence type="ECO:0000256" key="1">
    <source>
        <dbReference type="ARBA" id="ARBA00022741"/>
    </source>
</evidence>
<dbReference type="GO" id="GO:0005737">
    <property type="term" value="C:cytoplasm"/>
    <property type="evidence" value="ECO:0007669"/>
    <property type="project" value="TreeGrafter"/>
</dbReference>
<organism evidence="4 5">
    <name type="scientific">Diaphorina citri</name>
    <name type="common">Asian citrus psyllid</name>
    <dbReference type="NCBI Taxonomy" id="121845"/>
    <lineage>
        <taxon>Eukaryota</taxon>
        <taxon>Metazoa</taxon>
        <taxon>Ecdysozoa</taxon>
        <taxon>Arthropoda</taxon>
        <taxon>Hexapoda</taxon>
        <taxon>Insecta</taxon>
        <taxon>Pterygota</taxon>
        <taxon>Neoptera</taxon>
        <taxon>Paraneoptera</taxon>
        <taxon>Hemiptera</taxon>
        <taxon>Sternorrhyncha</taxon>
        <taxon>Psylloidea</taxon>
        <taxon>Psyllidae</taxon>
        <taxon>Diaphorininae</taxon>
        <taxon>Diaphorina</taxon>
    </lineage>
</organism>
<dbReference type="PaxDb" id="121845-A0A1S3DNB9"/>
<dbReference type="Proteomes" id="UP000079169">
    <property type="component" value="Unplaced"/>
</dbReference>
<keyword evidence="2" id="KW-1133">Transmembrane helix</keyword>
<evidence type="ECO:0000259" key="3">
    <source>
        <dbReference type="PROSITE" id="PS50011"/>
    </source>
</evidence>
<dbReference type="KEGG" id="dci:103521646"/>
<reference evidence="5" key="1">
    <citation type="submission" date="2025-08" db="UniProtKB">
        <authorList>
            <consortium name="RefSeq"/>
        </authorList>
    </citation>
    <scope>IDENTIFICATION</scope>
</reference>
<dbReference type="STRING" id="121845.A0A1S3DNB9"/>
<dbReference type="InterPro" id="IPR000719">
    <property type="entry name" value="Prot_kinase_dom"/>
</dbReference>
<dbReference type="GO" id="GO:2000369">
    <property type="term" value="P:regulation of clathrin-dependent endocytosis"/>
    <property type="evidence" value="ECO:0007669"/>
    <property type="project" value="TreeGrafter"/>
</dbReference>
<feature type="domain" description="Protein kinase" evidence="3">
    <location>
        <begin position="1"/>
        <end position="92"/>
    </location>
</feature>
<dbReference type="PROSITE" id="PS50011">
    <property type="entry name" value="PROTEIN_KINASE_DOM"/>
    <property type="match status" value="1"/>
</dbReference>
<dbReference type="GeneID" id="103521646"/>
<protein>
    <submittedName>
        <fullName evidence="5">Cyclin-G-associated kinase-like</fullName>
    </submittedName>
</protein>
<accession>A0A1S3DNB9</accession>
<keyword evidence="4" id="KW-1185">Reference proteome</keyword>
<dbReference type="GO" id="GO:0005524">
    <property type="term" value="F:ATP binding"/>
    <property type="evidence" value="ECO:0007669"/>
    <property type="project" value="InterPro"/>
</dbReference>
<evidence type="ECO:0000256" key="2">
    <source>
        <dbReference type="SAM" id="Phobius"/>
    </source>
</evidence>